<dbReference type="EMBL" id="CU469464">
    <property type="protein sequence ID" value="CAP18248.1"/>
    <property type="molecule type" value="Genomic_DNA"/>
</dbReference>
<dbReference type="KEGG" id="pml:ATP_00061"/>
<accession>B3R084</accession>
<evidence type="ECO:0000313" key="3">
    <source>
        <dbReference type="Proteomes" id="UP000002020"/>
    </source>
</evidence>
<evidence type="ECO:0000313" key="2">
    <source>
        <dbReference type="EMBL" id="CAP18248.1"/>
    </source>
</evidence>
<keyword evidence="1" id="KW-0472">Membrane</keyword>
<reference evidence="2 3" key="1">
    <citation type="journal article" date="2008" name="BMC Genomics">
        <title>The linear chromosome of the plant-pathogenic mycoplasma 'Candidatus Phytoplasma mali'.</title>
        <authorList>
            <person name="Kube M."/>
            <person name="Schneider B."/>
            <person name="Kuhl H."/>
            <person name="Dandekar T."/>
            <person name="Heitmann K."/>
            <person name="Migdoll A.M."/>
            <person name="Reinhardt R."/>
            <person name="Seemueller E."/>
        </authorList>
    </citation>
    <scope>NUCLEOTIDE SEQUENCE [LARGE SCALE GENOMIC DNA]</scope>
    <source>
        <strain evidence="2 3">AT</strain>
    </source>
</reference>
<name>B3R084_PHYMT</name>
<gene>
    <name evidence="2" type="ordered locus">ATP_00061</name>
</gene>
<dbReference type="HOGENOM" id="CLU_1821403_0_0_14"/>
<dbReference type="Proteomes" id="UP000002020">
    <property type="component" value="Chromosome"/>
</dbReference>
<proteinExistence type="predicted"/>
<organism evidence="3">
    <name type="scientific">Phytoplasma mali (strain AT)</name>
    <dbReference type="NCBI Taxonomy" id="482235"/>
    <lineage>
        <taxon>Bacteria</taxon>
        <taxon>Bacillati</taxon>
        <taxon>Mycoplasmatota</taxon>
        <taxon>Mollicutes</taxon>
        <taxon>Acholeplasmatales</taxon>
        <taxon>Acholeplasmataceae</taxon>
        <taxon>Candidatus Phytoplasma</taxon>
        <taxon>16SrX (Apple proliferation group)</taxon>
    </lineage>
</organism>
<keyword evidence="1" id="KW-1133">Transmembrane helix</keyword>
<feature type="transmembrane region" description="Helical" evidence="1">
    <location>
        <begin position="61"/>
        <end position="82"/>
    </location>
</feature>
<keyword evidence="3" id="KW-1185">Reference proteome</keyword>
<feature type="transmembrane region" description="Helical" evidence="1">
    <location>
        <begin position="94"/>
        <end position="117"/>
    </location>
</feature>
<keyword evidence="1" id="KW-0812">Transmembrane</keyword>
<sequence>MGFWFIFIYLPVEDINKKYIFCLMHFFYFFLVMKRYKKVKYNMIESTSGYFDFLFDSQFQFFAFVGFVTVFLTKPVIIFFYFYLKKHMKKKWDFWLTIIFFQIAINIVTFCYLRILFYKFFKVQIITSVGKSFFDFFKSLK</sequence>
<dbReference type="AlphaFoldDB" id="B3R084"/>
<evidence type="ECO:0000256" key="1">
    <source>
        <dbReference type="SAM" id="Phobius"/>
    </source>
</evidence>
<feature type="transmembrane region" description="Helical" evidence="1">
    <location>
        <begin position="15"/>
        <end position="33"/>
    </location>
</feature>
<protein>
    <submittedName>
        <fullName evidence="2">Uncharacterized protein</fullName>
    </submittedName>
</protein>